<protein>
    <submittedName>
        <fullName evidence="2">Uncharacterized protein</fullName>
    </submittedName>
</protein>
<dbReference type="GO" id="GO:0005829">
    <property type="term" value="C:cytosol"/>
    <property type="evidence" value="ECO:0007669"/>
    <property type="project" value="TreeGrafter"/>
</dbReference>
<dbReference type="InterPro" id="IPR040185">
    <property type="entry name" value="Far11/STRP"/>
</dbReference>
<accession>A0A448XHA1</accession>
<comment type="caution">
    <text evidence="2">The sequence shown here is derived from an EMBL/GenBank/DDBJ whole genome shotgun (WGS) entry which is preliminary data.</text>
</comment>
<organism evidence="2 3">
    <name type="scientific">Protopolystoma xenopodis</name>
    <dbReference type="NCBI Taxonomy" id="117903"/>
    <lineage>
        <taxon>Eukaryota</taxon>
        <taxon>Metazoa</taxon>
        <taxon>Spiralia</taxon>
        <taxon>Lophotrochozoa</taxon>
        <taxon>Platyhelminthes</taxon>
        <taxon>Monogenea</taxon>
        <taxon>Polyopisthocotylea</taxon>
        <taxon>Polystomatidea</taxon>
        <taxon>Polystomatidae</taxon>
        <taxon>Protopolystoma</taxon>
    </lineage>
</organism>
<reference evidence="2" key="1">
    <citation type="submission" date="2018-11" db="EMBL/GenBank/DDBJ databases">
        <authorList>
            <consortium name="Pathogen Informatics"/>
        </authorList>
    </citation>
    <scope>NUCLEOTIDE SEQUENCE</scope>
</reference>
<evidence type="ECO:0000256" key="1">
    <source>
        <dbReference type="SAM" id="MobiDB-lite"/>
    </source>
</evidence>
<name>A0A448XHA1_9PLAT</name>
<feature type="compositionally biased region" description="Pro residues" evidence="1">
    <location>
        <begin position="138"/>
        <end position="149"/>
    </location>
</feature>
<sequence>MAGGRQAFYRQQLIEIQQKQSGAAAAAVAAAAAASGAITASPIGSGSQSTLIPSSFSDCGLAVSLEPLQSVATVTSNSSTGLTKYLPQTPTRDTTFLSGMCTPRPGSPINQPFSGSCLEGQTSSSTSSSVISSVNFPRPQPPPPPPLPPPLPAAFFMDSRTLPWKPKVRTRDLELFLDTTRIKFLGFRVMHDTTSLAGLPEPIHEAVRVLQAHLYDSLGEVQIKRENDIVRFPFIRLQF</sequence>
<keyword evidence="3" id="KW-1185">Reference proteome</keyword>
<evidence type="ECO:0000313" key="3">
    <source>
        <dbReference type="Proteomes" id="UP000784294"/>
    </source>
</evidence>
<evidence type="ECO:0000313" key="2">
    <source>
        <dbReference type="EMBL" id="VEL36768.1"/>
    </source>
</evidence>
<dbReference type="Proteomes" id="UP000784294">
    <property type="component" value="Unassembled WGS sequence"/>
</dbReference>
<proteinExistence type="predicted"/>
<dbReference type="EMBL" id="CAAALY010253126">
    <property type="protein sequence ID" value="VEL36768.1"/>
    <property type="molecule type" value="Genomic_DNA"/>
</dbReference>
<feature type="compositionally biased region" description="Low complexity" evidence="1">
    <location>
        <begin position="122"/>
        <end position="134"/>
    </location>
</feature>
<feature type="region of interest" description="Disordered" evidence="1">
    <location>
        <begin position="108"/>
        <end position="149"/>
    </location>
</feature>
<dbReference type="PANTHER" id="PTHR13239:SF4">
    <property type="entry name" value="AT25231P"/>
    <property type="match status" value="1"/>
</dbReference>
<dbReference type="AlphaFoldDB" id="A0A448XHA1"/>
<gene>
    <name evidence="2" type="ORF">PXEA_LOCUS30208</name>
</gene>
<dbReference type="GO" id="GO:0007010">
    <property type="term" value="P:cytoskeleton organization"/>
    <property type="evidence" value="ECO:0007669"/>
    <property type="project" value="TreeGrafter"/>
</dbReference>
<dbReference type="OrthoDB" id="18234at2759"/>
<dbReference type="PANTHER" id="PTHR13239">
    <property type="entry name" value="PROTEIN REQUIRED FOR HYPHAL ANASTOMOSIS HAM-2"/>
    <property type="match status" value="1"/>
</dbReference>